<evidence type="ECO:0000256" key="2">
    <source>
        <dbReference type="ARBA" id="ARBA00007525"/>
    </source>
</evidence>
<proteinExistence type="inferred from homology"/>
<dbReference type="PANTHER" id="PTHR15073">
    <property type="entry name" value="MICROTUBULE-ASSOCIATED PROTEIN"/>
    <property type="match status" value="1"/>
</dbReference>
<feature type="region of interest" description="Disordered" evidence="6">
    <location>
        <begin position="51"/>
        <end position="95"/>
    </location>
</feature>
<feature type="compositionally biased region" description="Basic and acidic residues" evidence="6">
    <location>
        <begin position="217"/>
        <end position="288"/>
    </location>
</feature>
<keyword evidence="8" id="KW-1185">Reference proteome</keyword>
<evidence type="ECO:0000256" key="3">
    <source>
        <dbReference type="ARBA" id="ARBA00022490"/>
    </source>
</evidence>
<dbReference type="PANTHER" id="PTHR15073:SF3">
    <property type="entry name" value="MAP7 DOMAIN-CONTAINING PROTEIN 2"/>
    <property type="match status" value="1"/>
</dbReference>
<keyword evidence="5" id="KW-0206">Cytoskeleton</keyword>
<feature type="compositionally biased region" description="Basic and acidic residues" evidence="6">
    <location>
        <begin position="320"/>
        <end position="329"/>
    </location>
</feature>
<feature type="compositionally biased region" description="Polar residues" evidence="6">
    <location>
        <begin position="62"/>
        <end position="72"/>
    </location>
</feature>
<dbReference type="OrthoDB" id="8897990at2759"/>
<dbReference type="Proteomes" id="UP001152803">
    <property type="component" value="Unassembled WGS sequence"/>
</dbReference>
<comment type="similarity">
    <text evidence="2">Belongs to the MAP7 family.</text>
</comment>
<comment type="caution">
    <text evidence="7">The sequence shown here is derived from an EMBL/GenBank/DDBJ whole genome shotgun (WGS) entry which is preliminary data.</text>
</comment>
<dbReference type="AlphaFoldDB" id="A0A9Q1I311"/>
<evidence type="ECO:0000256" key="6">
    <source>
        <dbReference type="SAM" id="MobiDB-lite"/>
    </source>
</evidence>
<feature type="region of interest" description="Disordered" evidence="6">
    <location>
        <begin position="111"/>
        <end position="288"/>
    </location>
</feature>
<protein>
    <recommendedName>
        <fullName evidence="9">MAP7 domain-containing protein 2-like</fullName>
    </recommendedName>
</protein>
<evidence type="ECO:0000256" key="1">
    <source>
        <dbReference type="ARBA" id="ARBA00004245"/>
    </source>
</evidence>
<dbReference type="InterPro" id="IPR051483">
    <property type="entry name" value="MAP7_domain-containing"/>
</dbReference>
<organism evidence="7 8">
    <name type="scientific">Conger conger</name>
    <name type="common">Conger eel</name>
    <name type="synonym">Muraena conger</name>
    <dbReference type="NCBI Taxonomy" id="82655"/>
    <lineage>
        <taxon>Eukaryota</taxon>
        <taxon>Metazoa</taxon>
        <taxon>Chordata</taxon>
        <taxon>Craniata</taxon>
        <taxon>Vertebrata</taxon>
        <taxon>Euteleostomi</taxon>
        <taxon>Actinopterygii</taxon>
        <taxon>Neopterygii</taxon>
        <taxon>Teleostei</taxon>
        <taxon>Anguilliformes</taxon>
        <taxon>Congridae</taxon>
        <taxon>Conger</taxon>
    </lineage>
</organism>
<keyword evidence="3" id="KW-0963">Cytoplasm</keyword>
<feature type="compositionally biased region" description="Polar residues" evidence="6">
    <location>
        <begin position="138"/>
        <end position="148"/>
    </location>
</feature>
<evidence type="ECO:0000313" key="7">
    <source>
        <dbReference type="EMBL" id="KAJ8279319.1"/>
    </source>
</evidence>
<dbReference type="InterPro" id="IPR008604">
    <property type="entry name" value="MAP7_fam"/>
</dbReference>
<evidence type="ECO:0000313" key="8">
    <source>
        <dbReference type="Proteomes" id="UP001152803"/>
    </source>
</evidence>
<evidence type="ECO:0008006" key="9">
    <source>
        <dbReference type="Google" id="ProtNLM"/>
    </source>
</evidence>
<sequence length="541" mass="61568">MEQPASGPRRRSDGSVRECLFFPVLERNEQERLEALMKRSMERSLQLDHRPKRWTWGGPTLSAGQEVSLNSHRSPERVPLGRLDQGKANNASQGLSMESTLLCTTVPLEIPQTNMPGEVRGALSPVSTAPARRAESPATPTNGSSPRAQSRPRRVKSSNSRAQMKEEEKATRDIRGLGFQERKTDIPEKKMPKSSSRDLSLDKSTGKPVAGTTDAEEASRLLAERRRQARLQKEQEEKQRLEQEEEERMRTEELLKRKMEECAQQEGEAHQAAEERQEQERKRKEEEERQQRERRWMEVQAQLERECVLNRKSVTEEKSFDRREEMEQRVRKKAERHRQERELLKLQEEQERLQRKKRIEEIMKRTRKGVDAKKEAVQVEPPSTVSLLNSLPSALLRSQGAVQVNGQVRGQSTWMKPTVAPLTPLSVGPYISLGALDMQSCGVDEYSDEVQSMDVSPVSKEDLISIPEFSPVDEVHPIGTNNTCAMEDLLDLTGHVDYHRLSPAHTLGDCNKNLIEGFCNPGAETQLIKTLSPPSDKLNIQ</sequence>
<name>A0A9Q1I311_CONCO</name>
<dbReference type="Pfam" id="PF05672">
    <property type="entry name" value="MAP7"/>
    <property type="match status" value="1"/>
</dbReference>
<dbReference type="GO" id="GO:0000226">
    <property type="term" value="P:microtubule cytoskeleton organization"/>
    <property type="evidence" value="ECO:0007669"/>
    <property type="project" value="InterPro"/>
</dbReference>
<feature type="compositionally biased region" description="Basic and acidic residues" evidence="6">
    <location>
        <begin position="163"/>
        <end position="205"/>
    </location>
</feature>
<reference evidence="7" key="1">
    <citation type="journal article" date="2023" name="Science">
        <title>Genome structures resolve the early diversification of teleost fishes.</title>
        <authorList>
            <person name="Parey E."/>
            <person name="Louis A."/>
            <person name="Montfort J."/>
            <person name="Bouchez O."/>
            <person name="Roques C."/>
            <person name="Iampietro C."/>
            <person name="Lluch J."/>
            <person name="Castinel A."/>
            <person name="Donnadieu C."/>
            <person name="Desvignes T."/>
            <person name="Floi Bucao C."/>
            <person name="Jouanno E."/>
            <person name="Wen M."/>
            <person name="Mejri S."/>
            <person name="Dirks R."/>
            <person name="Jansen H."/>
            <person name="Henkel C."/>
            <person name="Chen W.J."/>
            <person name="Zahm M."/>
            <person name="Cabau C."/>
            <person name="Klopp C."/>
            <person name="Thompson A.W."/>
            <person name="Robinson-Rechavi M."/>
            <person name="Braasch I."/>
            <person name="Lecointre G."/>
            <person name="Bobe J."/>
            <person name="Postlethwait J.H."/>
            <person name="Berthelot C."/>
            <person name="Roest Crollius H."/>
            <person name="Guiguen Y."/>
        </authorList>
    </citation>
    <scope>NUCLEOTIDE SEQUENCE</scope>
    <source>
        <strain evidence="7">Concon-B</strain>
    </source>
</reference>
<keyword evidence="4" id="KW-0175">Coiled coil</keyword>
<accession>A0A9Q1I311</accession>
<gene>
    <name evidence="7" type="ORF">COCON_G00063850</name>
</gene>
<evidence type="ECO:0000256" key="5">
    <source>
        <dbReference type="ARBA" id="ARBA00023212"/>
    </source>
</evidence>
<dbReference type="GO" id="GO:0015630">
    <property type="term" value="C:microtubule cytoskeleton"/>
    <property type="evidence" value="ECO:0007669"/>
    <property type="project" value="InterPro"/>
</dbReference>
<dbReference type="EMBL" id="JAFJMO010000004">
    <property type="protein sequence ID" value="KAJ8279319.1"/>
    <property type="molecule type" value="Genomic_DNA"/>
</dbReference>
<comment type="subcellular location">
    <subcellularLocation>
        <location evidence="1">Cytoplasm</location>
        <location evidence="1">Cytoskeleton</location>
    </subcellularLocation>
</comment>
<feature type="region of interest" description="Disordered" evidence="6">
    <location>
        <begin position="320"/>
        <end position="339"/>
    </location>
</feature>
<evidence type="ECO:0000256" key="4">
    <source>
        <dbReference type="ARBA" id="ARBA00023054"/>
    </source>
</evidence>